<protein>
    <submittedName>
        <fullName evidence="1">Uncharacterized protein</fullName>
    </submittedName>
</protein>
<dbReference type="OrthoDB" id="7689911at2"/>
<dbReference type="EMBL" id="FNAY01000009">
    <property type="protein sequence ID" value="SDF30136.1"/>
    <property type="molecule type" value="Genomic_DNA"/>
</dbReference>
<dbReference type="Proteomes" id="UP000183812">
    <property type="component" value="Unassembled WGS sequence"/>
</dbReference>
<proteinExistence type="predicted"/>
<accession>A0A1G7JYV2</accession>
<sequence>MSPIATAGQHAWIYAVLIEMNDYCRNEGLGEVSAALTRAIERMEPVVFPQAATAQRPRRVSPFSARAERVQPAQVLPFPGRR</sequence>
<gene>
    <name evidence="1" type="ORF">SAMN04244550_02011</name>
</gene>
<organism evidence="1 2">
    <name type="scientific">Rhodobacter capsulatus</name>
    <name type="common">Rhodopseudomonas capsulata</name>
    <dbReference type="NCBI Taxonomy" id="1061"/>
    <lineage>
        <taxon>Bacteria</taxon>
        <taxon>Pseudomonadati</taxon>
        <taxon>Pseudomonadota</taxon>
        <taxon>Alphaproteobacteria</taxon>
        <taxon>Rhodobacterales</taxon>
        <taxon>Rhodobacter group</taxon>
        <taxon>Rhodobacter</taxon>
    </lineage>
</organism>
<evidence type="ECO:0000313" key="1">
    <source>
        <dbReference type="EMBL" id="SDF30136.1"/>
    </source>
</evidence>
<dbReference type="RefSeq" id="WP_074553982.1">
    <property type="nucleotide sequence ID" value="NZ_CP119563.1"/>
</dbReference>
<reference evidence="1 2" key="1">
    <citation type="submission" date="2016-10" db="EMBL/GenBank/DDBJ databases">
        <authorList>
            <person name="de Groot N.N."/>
        </authorList>
    </citation>
    <scope>NUCLEOTIDE SEQUENCE [LARGE SCALE GENOMIC DNA]</scope>
    <source>
        <strain evidence="2">DSM 938 / 37b4</strain>
    </source>
</reference>
<dbReference type="AlphaFoldDB" id="A0A1G7JYV2"/>
<name>A0A1G7JYV2_RHOCA</name>
<evidence type="ECO:0000313" key="2">
    <source>
        <dbReference type="Proteomes" id="UP000183812"/>
    </source>
</evidence>